<keyword evidence="1" id="KW-0175">Coiled coil</keyword>
<evidence type="ECO:0000313" key="4">
    <source>
        <dbReference type="WBParaSite" id="ACRNAN_scaffold409.g12830.t2"/>
    </source>
</evidence>
<feature type="coiled-coil region" evidence="1">
    <location>
        <begin position="504"/>
        <end position="538"/>
    </location>
</feature>
<dbReference type="PANTHER" id="PTHR31594:SF14">
    <property type="entry name" value="FIBRONECTIN TYPE-III DOMAIN-CONTAINING PROTEIN"/>
    <property type="match status" value="1"/>
</dbReference>
<keyword evidence="3" id="KW-1185">Reference proteome</keyword>
<evidence type="ECO:0000256" key="1">
    <source>
        <dbReference type="SAM" id="Coils"/>
    </source>
</evidence>
<dbReference type="PANTHER" id="PTHR31594">
    <property type="entry name" value="AIG1-TYPE G DOMAIN-CONTAINING PROTEIN"/>
    <property type="match status" value="1"/>
</dbReference>
<feature type="domain" description="SNTX MACPF/CDC-like" evidence="2">
    <location>
        <begin position="656"/>
        <end position="819"/>
    </location>
</feature>
<name>A0A914DTV3_9BILA</name>
<evidence type="ECO:0000313" key="3">
    <source>
        <dbReference type="Proteomes" id="UP000887540"/>
    </source>
</evidence>
<organism evidence="3 4">
    <name type="scientific">Acrobeloides nanus</name>
    <dbReference type="NCBI Taxonomy" id="290746"/>
    <lineage>
        <taxon>Eukaryota</taxon>
        <taxon>Metazoa</taxon>
        <taxon>Ecdysozoa</taxon>
        <taxon>Nematoda</taxon>
        <taxon>Chromadorea</taxon>
        <taxon>Rhabditida</taxon>
        <taxon>Tylenchina</taxon>
        <taxon>Cephalobomorpha</taxon>
        <taxon>Cephaloboidea</taxon>
        <taxon>Cephalobidae</taxon>
        <taxon>Acrobeloides</taxon>
    </lineage>
</organism>
<dbReference type="Proteomes" id="UP000887540">
    <property type="component" value="Unplaced"/>
</dbReference>
<dbReference type="InterPro" id="IPR056072">
    <property type="entry name" value="SNTX_MACPF/CDC-like_dom"/>
</dbReference>
<sequence>MKRLFDVDNDTHVSMLCELNEPFSTFYESFMSKGLLLNTTNQQWKSIDAGLVFNFTTKNEQFMNISDIGVYEEFHEKAILKCSEATHVIVGIQYGVTLIVKASCNLQIMDEPEEGRRAIKTCLAILKWLNKMPTRQALGRSINIGGLYDAVNEKVCEGNIIHKSHSVIMEDAHDVTVEAIYSLMSNELFQSLKIEDELKLSLLSGILQVDKLKHPWKELLSYDADDSLDASAILAVTFKTQKEVLTNLNQEQKAISLSNIKSSKQLPTHIVTKITYGAVVFARFSETVDNINEMSNAQARIKVFIENLKHRIKKNFPSRNSVATTPGQPTTPGEYEKETKFLITLKTFGSTHGLALNTKPVADITENISENIDLMRQNLEKIVNGEIVNELEEIVIEVCPLKNGRTVCRSPKCTQKAIIEKTNLKLILRESLYIEDGNDKEQKQKENIRNSCVKIINQYEQEVKRILEIFVQFSIFLKKNSIIAYNDAFEEQIKTAIKTEGHERERNNIKLEKLENFLKKYQEDQQELEKNLEQIDSGAKIPTAEDIVNYKEELFKMKCRGKDIKNLYINTIQGRQMHLNYSETIHKIDTNLVDDVLGSNTTSELQINMLENLFNYMTYEVPKSVRIEKEKNHLCQLEVKNNMLETSMLEPLSGTITRQALGRFAKLGDLYDARTDHFCGRNLFLNNINRESIHVHKNDHVKIDIICDERKSRKMDKLNIEGELQISILGELIPPPSGHAKYLSDKEIKEKEYSSTLIYKRYTQTEQVNIDHKSNEFNIDVVKAEPSATHVVIGIEYGAIATMTLSVVYDRKEDANKRSTQIQLELEKMMMKLGKKSSPTNYTRNSFRHRQTSTIEQIDRRAL</sequence>
<dbReference type="WBParaSite" id="ACRNAN_scaffold409.g12830.t2">
    <property type="protein sequence ID" value="ACRNAN_scaffold409.g12830.t2"/>
    <property type="gene ID" value="ACRNAN_scaffold409.g12830"/>
</dbReference>
<feature type="domain" description="SNTX MACPF/CDC-like" evidence="2">
    <location>
        <begin position="135"/>
        <end position="298"/>
    </location>
</feature>
<protein>
    <recommendedName>
        <fullName evidence="2">SNTX MACPF/CDC-like domain-containing protein</fullName>
    </recommendedName>
</protein>
<evidence type="ECO:0000259" key="2">
    <source>
        <dbReference type="Pfam" id="PF24674"/>
    </source>
</evidence>
<reference evidence="4" key="1">
    <citation type="submission" date="2022-11" db="UniProtKB">
        <authorList>
            <consortium name="WormBaseParasite"/>
        </authorList>
    </citation>
    <scope>IDENTIFICATION</scope>
</reference>
<dbReference type="AlphaFoldDB" id="A0A914DTV3"/>
<accession>A0A914DTV3</accession>
<dbReference type="InterPro" id="IPR052090">
    <property type="entry name" value="Cytolytic_pore-forming_toxin"/>
</dbReference>
<proteinExistence type="predicted"/>
<dbReference type="Pfam" id="PF24674">
    <property type="entry name" value="MACPF_SNTX"/>
    <property type="match status" value="2"/>
</dbReference>